<evidence type="ECO:0000313" key="3">
    <source>
        <dbReference type="Proteomes" id="UP000231034"/>
    </source>
</evidence>
<accession>A0A2M7Z5A0</accession>
<dbReference type="PANTHER" id="PTHR39555:SF1">
    <property type="entry name" value="TYPE IV PILUS INNER MEMBRANE COMPONENT PILO"/>
    <property type="match status" value="1"/>
</dbReference>
<sequence length="173" mass="19523">MKSRPFIIVVFLFLTLAMGIGLIWPKYQELKFSEQRNEEKRAEIAGKEEYFQDLKKAAEALKNYQNQLSKIDSVLPSDPGLEVLFNFLQKASSQSGLVLTDIKSSVTSKIADLEGLKETELSLVVSGAYTSFKNFLSVLEMTARLIEVESISFSSSEKEGLQNFNLKIKVYSY</sequence>
<dbReference type="InterPro" id="IPR007445">
    <property type="entry name" value="PilO"/>
</dbReference>
<dbReference type="PANTHER" id="PTHR39555">
    <property type="entry name" value="FIMBRIAL ASSEMBLY PROTEIN PILO-LIKE PROTEIN-RELATED"/>
    <property type="match status" value="1"/>
</dbReference>
<proteinExistence type="predicted"/>
<gene>
    <name evidence="2" type="ORF">CO145_01070</name>
</gene>
<protein>
    <recommendedName>
        <fullName evidence="4">Pilus assembly protein PilO</fullName>
    </recommendedName>
</protein>
<dbReference type="Gene3D" id="3.30.70.60">
    <property type="match status" value="1"/>
</dbReference>
<keyword evidence="1" id="KW-0175">Coiled coil</keyword>
<feature type="coiled-coil region" evidence="1">
    <location>
        <begin position="47"/>
        <end position="74"/>
    </location>
</feature>
<dbReference type="Proteomes" id="UP000231034">
    <property type="component" value="Unassembled WGS sequence"/>
</dbReference>
<organism evidence="2 3">
    <name type="scientific">Candidatus Nealsonbacteria bacterium CG_4_9_14_3_um_filter_37_13</name>
    <dbReference type="NCBI Taxonomy" id="1974695"/>
    <lineage>
        <taxon>Bacteria</taxon>
        <taxon>Candidatus Nealsoniibacteriota</taxon>
    </lineage>
</organism>
<evidence type="ECO:0008006" key="4">
    <source>
        <dbReference type="Google" id="ProtNLM"/>
    </source>
</evidence>
<dbReference type="Pfam" id="PF04350">
    <property type="entry name" value="PilO"/>
    <property type="match status" value="1"/>
</dbReference>
<dbReference type="InterPro" id="IPR014717">
    <property type="entry name" value="Transl_elong_EF1B/ribsomal_bS6"/>
</dbReference>
<dbReference type="GO" id="GO:0043683">
    <property type="term" value="P:type IV pilus assembly"/>
    <property type="evidence" value="ECO:0007669"/>
    <property type="project" value="InterPro"/>
</dbReference>
<comment type="caution">
    <text evidence="2">The sequence shown here is derived from an EMBL/GenBank/DDBJ whole genome shotgun (WGS) entry which is preliminary data.</text>
</comment>
<evidence type="ECO:0000256" key="1">
    <source>
        <dbReference type="SAM" id="Coils"/>
    </source>
</evidence>
<name>A0A2M7Z5A0_9BACT</name>
<dbReference type="EMBL" id="PFVR01000034">
    <property type="protein sequence ID" value="PJA84538.1"/>
    <property type="molecule type" value="Genomic_DNA"/>
</dbReference>
<dbReference type="AlphaFoldDB" id="A0A2M7Z5A0"/>
<evidence type="ECO:0000313" key="2">
    <source>
        <dbReference type="EMBL" id="PJA84538.1"/>
    </source>
</evidence>
<reference evidence="3" key="1">
    <citation type="submission" date="2017-09" db="EMBL/GenBank/DDBJ databases">
        <title>Depth-based differentiation of microbial function through sediment-hosted aquifers and enrichment of novel symbionts in the deep terrestrial subsurface.</title>
        <authorList>
            <person name="Probst A.J."/>
            <person name="Ladd B."/>
            <person name="Jarett J.K."/>
            <person name="Geller-Mcgrath D.E."/>
            <person name="Sieber C.M.K."/>
            <person name="Emerson J.B."/>
            <person name="Anantharaman K."/>
            <person name="Thomas B.C."/>
            <person name="Malmstrom R."/>
            <person name="Stieglmeier M."/>
            <person name="Klingl A."/>
            <person name="Woyke T."/>
            <person name="Ryan C.M."/>
            <person name="Banfield J.F."/>
        </authorList>
    </citation>
    <scope>NUCLEOTIDE SEQUENCE [LARGE SCALE GENOMIC DNA]</scope>
</reference>
<dbReference type="GO" id="GO:0043107">
    <property type="term" value="P:type IV pilus-dependent motility"/>
    <property type="evidence" value="ECO:0007669"/>
    <property type="project" value="InterPro"/>
</dbReference>